<dbReference type="InterPro" id="IPR000477">
    <property type="entry name" value="RT_dom"/>
</dbReference>
<keyword evidence="4" id="KW-1185">Reference proteome</keyword>
<reference evidence="3" key="2">
    <citation type="submission" date="2022-01" db="EMBL/GenBank/DDBJ databases">
        <authorList>
            <person name="Yamashiro T."/>
            <person name="Shiraishi A."/>
            <person name="Satake H."/>
            <person name="Nakayama K."/>
        </authorList>
    </citation>
    <scope>NUCLEOTIDE SEQUENCE</scope>
</reference>
<dbReference type="Pfam" id="PF00078">
    <property type="entry name" value="RVT_1"/>
    <property type="match status" value="1"/>
</dbReference>
<proteinExistence type="predicted"/>
<organism evidence="3 4">
    <name type="scientific">Tanacetum coccineum</name>
    <dbReference type="NCBI Taxonomy" id="301880"/>
    <lineage>
        <taxon>Eukaryota</taxon>
        <taxon>Viridiplantae</taxon>
        <taxon>Streptophyta</taxon>
        <taxon>Embryophyta</taxon>
        <taxon>Tracheophyta</taxon>
        <taxon>Spermatophyta</taxon>
        <taxon>Magnoliopsida</taxon>
        <taxon>eudicotyledons</taxon>
        <taxon>Gunneridae</taxon>
        <taxon>Pentapetalae</taxon>
        <taxon>asterids</taxon>
        <taxon>campanulids</taxon>
        <taxon>Asterales</taxon>
        <taxon>Asteraceae</taxon>
        <taxon>Asteroideae</taxon>
        <taxon>Anthemideae</taxon>
        <taxon>Anthemidinae</taxon>
        <taxon>Tanacetum</taxon>
    </lineage>
</organism>
<reference evidence="3" key="1">
    <citation type="journal article" date="2022" name="Int. J. Mol. Sci.">
        <title>Draft Genome of Tanacetum Coccineum: Genomic Comparison of Closely Related Tanacetum-Family Plants.</title>
        <authorList>
            <person name="Yamashiro T."/>
            <person name="Shiraishi A."/>
            <person name="Nakayama K."/>
            <person name="Satake H."/>
        </authorList>
    </citation>
    <scope>NUCLEOTIDE SEQUENCE</scope>
</reference>
<dbReference type="Gene3D" id="3.60.10.10">
    <property type="entry name" value="Endonuclease/exonuclease/phosphatase"/>
    <property type="match status" value="1"/>
</dbReference>
<dbReference type="SUPFAM" id="SSF56672">
    <property type="entry name" value="DNA/RNA polymerases"/>
    <property type="match status" value="1"/>
</dbReference>
<evidence type="ECO:0000256" key="1">
    <source>
        <dbReference type="SAM" id="MobiDB-lite"/>
    </source>
</evidence>
<dbReference type="PANTHER" id="PTHR46890:SF50">
    <property type="entry name" value="RNA-DIRECTED DNA POLYMERASE, EUKARYOTA, REVERSE TRANSCRIPTASE ZINC-BINDING DOMAIN PROTEIN-RELATED"/>
    <property type="match status" value="1"/>
</dbReference>
<evidence type="ECO:0000313" key="4">
    <source>
        <dbReference type="Proteomes" id="UP001151760"/>
    </source>
</evidence>
<dbReference type="InterPro" id="IPR043502">
    <property type="entry name" value="DNA/RNA_pol_sf"/>
</dbReference>
<keyword evidence="3" id="KW-0695">RNA-directed DNA polymerase</keyword>
<dbReference type="GO" id="GO:0003964">
    <property type="term" value="F:RNA-directed DNA polymerase activity"/>
    <property type="evidence" value="ECO:0007669"/>
    <property type="project" value="UniProtKB-KW"/>
</dbReference>
<accession>A0ABQ5E8J6</accession>
<dbReference type="EMBL" id="BQNB010016046">
    <property type="protein sequence ID" value="GJT47181.1"/>
    <property type="molecule type" value="Genomic_DNA"/>
</dbReference>
<dbReference type="Proteomes" id="UP001151760">
    <property type="component" value="Unassembled WGS sequence"/>
</dbReference>
<keyword evidence="3" id="KW-0808">Transferase</keyword>
<keyword evidence="3" id="KW-0548">Nucleotidyltransferase</keyword>
<sequence length="690" mass="79710">MDERLNSEDESEESKIGNSEDGYSDDGVDDIINELNETIDHKEDFPDNLSHSNKASCDNHFKEPKTDTKQQSNEPNSNEPSRPPGFKNFKDDNISSSHCSTSFARFRKKDIKGFSLINEMTRIIEVGDSLGYDVRGCRKSLKKMIDETKMTKLELFRLKSMWGNYVFDYACSMSRGKSGGIISMWDPNIFVKKDIWCDDSFVIVKGRWKILEGDYFMVNIYGPQEPIEKVYLWRRIEDFMHHNNCAFVLFGDFNEVRFNYERLGSSFSQSQADVFNTFITNNNLIELPMGSRQSNTTKDLSSHEKLKSLKAKIKNWLRDTKSNERRHKEEMIDALKHLDVKIDSNNATDEDRDSRVKILNDIDKLDRLDSLDLQQKSRIKWDIEGDKNSKFFHGIVNQRRRSNSIHGVMNDCLWTTDPIQVKDTFLNFFKEKFELHDSNCDFPSAPSVSTLNENDHLLLEKEVIMEEIKFAVCNCGNNKAPGPDGFTFGFIKRYWEIFSRDIMEFVIKFFDSKKMPLGSNSSFITLIPKVSSPIHVKDYRPISLINVHYKIIAKILANRLAKVVDKIISQEQFAFISGRQILDGPLMLSEMIDWYKKYDVIIITEWNALDMDNIIRILHVFYLASGLKINIHKSNIYGVGVSDNEVLDMANNTGCSPGVFPFHYLGLPIGANMNLSVNWKTLLDKFDSRL</sequence>
<dbReference type="PANTHER" id="PTHR46890">
    <property type="entry name" value="NON-LTR RETROLELEMENT REVERSE TRANSCRIPTASE-LIKE PROTEIN-RELATED"/>
    <property type="match status" value="1"/>
</dbReference>
<feature type="domain" description="Reverse transcriptase" evidence="2">
    <location>
        <begin position="527"/>
        <end position="590"/>
    </location>
</feature>
<dbReference type="SUPFAM" id="SSF56219">
    <property type="entry name" value="DNase I-like"/>
    <property type="match status" value="1"/>
</dbReference>
<feature type="compositionally biased region" description="Basic and acidic residues" evidence="1">
    <location>
        <begin position="57"/>
        <end position="68"/>
    </location>
</feature>
<feature type="compositionally biased region" description="Acidic residues" evidence="1">
    <location>
        <begin position="22"/>
        <end position="32"/>
    </location>
</feature>
<dbReference type="InterPro" id="IPR036691">
    <property type="entry name" value="Endo/exonu/phosph_ase_sf"/>
</dbReference>
<protein>
    <submittedName>
        <fullName evidence="3">RNA-directed DNA polymerase, eukaryota, reverse transcriptase zinc-binding domain protein</fullName>
    </submittedName>
</protein>
<name>A0ABQ5E8J6_9ASTR</name>
<evidence type="ECO:0000313" key="3">
    <source>
        <dbReference type="EMBL" id="GJT47181.1"/>
    </source>
</evidence>
<comment type="caution">
    <text evidence="3">The sequence shown here is derived from an EMBL/GenBank/DDBJ whole genome shotgun (WGS) entry which is preliminary data.</text>
</comment>
<dbReference type="InterPro" id="IPR052343">
    <property type="entry name" value="Retrotransposon-Effector_Assoc"/>
</dbReference>
<feature type="region of interest" description="Disordered" evidence="1">
    <location>
        <begin position="1"/>
        <end position="93"/>
    </location>
</feature>
<evidence type="ECO:0000259" key="2">
    <source>
        <dbReference type="Pfam" id="PF00078"/>
    </source>
</evidence>
<gene>
    <name evidence="3" type="ORF">Tco_0955896</name>
</gene>